<feature type="compositionally biased region" description="Polar residues" evidence="21">
    <location>
        <begin position="708"/>
        <end position="763"/>
    </location>
</feature>
<dbReference type="PANTHER" id="PTHR24055">
    <property type="entry name" value="MITOGEN-ACTIVATED PROTEIN KINASE"/>
    <property type="match status" value="1"/>
</dbReference>
<dbReference type="FunFam" id="3.30.200.20:FF:001093">
    <property type="entry name" value="Cyclin-dependent kinase-like 5"/>
    <property type="match status" value="1"/>
</dbReference>
<evidence type="ECO:0000256" key="11">
    <source>
        <dbReference type="ARBA" id="ARBA00022777"/>
    </source>
</evidence>
<feature type="region of interest" description="Disordered" evidence="21">
    <location>
        <begin position="627"/>
        <end position="648"/>
    </location>
</feature>
<feature type="region of interest" description="Disordered" evidence="21">
    <location>
        <begin position="510"/>
        <end position="529"/>
    </location>
</feature>
<feature type="compositionally biased region" description="Polar residues" evidence="21">
    <location>
        <begin position="987"/>
        <end position="1002"/>
    </location>
</feature>
<protein>
    <recommendedName>
        <fullName evidence="20">Cyclin-dependent kinase-like 5</fullName>
        <ecNumber evidence="5">2.7.11.22</ecNumber>
    </recommendedName>
</protein>
<evidence type="ECO:0000256" key="14">
    <source>
        <dbReference type="ARBA" id="ARBA00023242"/>
    </source>
</evidence>
<feature type="region of interest" description="Disordered" evidence="21">
    <location>
        <begin position="985"/>
        <end position="1031"/>
    </location>
</feature>
<keyword evidence="6" id="KW-0963">Cytoplasm</keyword>
<evidence type="ECO:0000313" key="23">
    <source>
        <dbReference type="EMBL" id="KAK2166555.1"/>
    </source>
</evidence>
<evidence type="ECO:0000256" key="9">
    <source>
        <dbReference type="ARBA" id="ARBA00022679"/>
    </source>
</evidence>
<dbReference type="EC" id="2.7.11.22" evidence="5"/>
<evidence type="ECO:0000313" key="24">
    <source>
        <dbReference type="Proteomes" id="UP001209878"/>
    </source>
</evidence>
<dbReference type="GO" id="GO:0005524">
    <property type="term" value="F:ATP binding"/>
    <property type="evidence" value="ECO:0007669"/>
    <property type="project" value="UniProtKB-KW"/>
</dbReference>
<evidence type="ECO:0000256" key="1">
    <source>
        <dbReference type="ARBA" id="ARBA00004120"/>
    </source>
</evidence>
<dbReference type="Gene3D" id="3.30.200.20">
    <property type="entry name" value="Phosphorylase Kinase, domain 1"/>
    <property type="match status" value="1"/>
</dbReference>
<keyword evidence="15" id="KW-0966">Cell projection</keyword>
<keyword evidence="24" id="KW-1185">Reference proteome</keyword>
<dbReference type="PROSITE" id="PS50011">
    <property type="entry name" value="PROTEIN_KINASE_DOM"/>
    <property type="match status" value="1"/>
</dbReference>
<feature type="domain" description="Protein kinase" evidence="22">
    <location>
        <begin position="61"/>
        <end position="385"/>
    </location>
</feature>
<feature type="compositionally biased region" description="Polar residues" evidence="21">
    <location>
        <begin position="443"/>
        <end position="460"/>
    </location>
</feature>
<comment type="catalytic activity">
    <reaction evidence="16">
        <text>L-threonyl-[protein] + ATP = O-phospho-L-threonyl-[protein] + ADP + H(+)</text>
        <dbReference type="Rhea" id="RHEA:46608"/>
        <dbReference type="Rhea" id="RHEA-COMP:11060"/>
        <dbReference type="Rhea" id="RHEA-COMP:11605"/>
        <dbReference type="ChEBI" id="CHEBI:15378"/>
        <dbReference type="ChEBI" id="CHEBI:30013"/>
        <dbReference type="ChEBI" id="CHEBI:30616"/>
        <dbReference type="ChEBI" id="CHEBI:61977"/>
        <dbReference type="ChEBI" id="CHEBI:456216"/>
        <dbReference type="EC" id="2.7.11.22"/>
    </reaction>
</comment>
<evidence type="ECO:0000256" key="12">
    <source>
        <dbReference type="ARBA" id="ARBA00022840"/>
    </source>
</evidence>
<keyword evidence="10" id="KW-0547">Nucleotide-binding</keyword>
<sequence length="1031" mass="115302">MAQPPQRVTLFGALNHGVTGGEILKCHWRRCYGGVCQLNCVLCFSVTGGDAMVKCVRSAANVMNKYEVLGVVGEVYSVQCTVYVYVYVYRVPCTVYRVPCTVYRVPCTALVNLIDSSAKQRDTGEVVAIKKFKDSEDNADVKRTTLRELKVLRTLKQENIVDLREAFRRRGKLYLVFEYVERNMLELLEEMPNGVPVEKARSYVYQLCKAIHWCHSNDIIHRDIKPENLLISKDDVLKLCDFGFARNLTNGNNAIYTDYVATRWYRSPELLLGAPYGKAVDVWSIGCILGELSDGQPLYPGESEIDQLYTIQKVMGPLPPEQMQLFYNNPRFNGLKFPAVTNPQTLERRYQGILSGVLIDFMKGTMKLHPMDRVTIEECLHHASFQTEQLLHRTRIPVKRKKSENSKLNNRMESQMAPVSNIRTQGEKIEEVTPTPTPFTPLMSRQETNNKTHSTVTSKYMKSHHDKLIEPHVSKTGFSDQNDENRADPNPASPPLRGTDKYSSTFIDFRHTTNNGDSTSADTKRTHHVSEHTVNELALTLEETPTPLISDSKYLKKRDTLRQLRTDTSLGDSNVDTPRPKIDMPLEPAMVGSQQGGKNTSTYTVSFSAAVKQQSSQSELTTEQVVRTSHHAVRQTSPMMEKRSNKSQPVVYNSIADSGNLASMTVTTTASKYKDKSIGGSTYNRERRAKSQYYDGVLRRESTSHMNLAASQTKMPSSKYPSSNQQMTSRGSDGGSTSQSRNMTQDVNGKTNDSPMPGQQANNLRKKKKKKYGSQSVQPSESTASFHLRPPLPTSQNDYTNWEMATPGGREENYKESHRDQTSWESAGSHSQMPMPLKKLPQTSIDKAAHLEPLPQAQSHLGKYSPGASPSVLRRHISITNTPAASVSHQASPPARMHTRSSSQLCRAPSRTGPATPTVKLQPLSHLHKPLPTLSTLTPPVMHTSPPSAAVTPDEMCPLRTRHAHSRAEPTNHHAMLAPALPLQTDPLATTNNSNKWLSSSPVDRGPSPRQPDMQQPLHPSQWDLRPIYKS</sequence>
<comment type="similarity">
    <text evidence="4">Belongs to the protein kinase superfamily. CMGC Ser/Thr protein kinase family. CDC2/CDKX subfamily.</text>
</comment>
<organism evidence="23 24">
    <name type="scientific">Ridgeia piscesae</name>
    <name type="common">Tubeworm</name>
    <dbReference type="NCBI Taxonomy" id="27915"/>
    <lineage>
        <taxon>Eukaryota</taxon>
        <taxon>Metazoa</taxon>
        <taxon>Spiralia</taxon>
        <taxon>Lophotrochozoa</taxon>
        <taxon>Annelida</taxon>
        <taxon>Polychaeta</taxon>
        <taxon>Sedentaria</taxon>
        <taxon>Canalipalpata</taxon>
        <taxon>Sabellida</taxon>
        <taxon>Siboglinidae</taxon>
        <taxon>Ridgeia</taxon>
    </lineage>
</organism>
<reference evidence="23" key="1">
    <citation type="journal article" date="2023" name="Mol. Biol. Evol.">
        <title>Third-Generation Sequencing Reveals the Adaptive Role of the Epigenome in Three Deep-Sea Polychaetes.</title>
        <authorList>
            <person name="Perez M."/>
            <person name="Aroh O."/>
            <person name="Sun Y."/>
            <person name="Lan Y."/>
            <person name="Juniper S.K."/>
            <person name="Young C.R."/>
            <person name="Angers B."/>
            <person name="Qian P.Y."/>
        </authorList>
    </citation>
    <scope>NUCLEOTIDE SEQUENCE</scope>
    <source>
        <strain evidence="23">R07B-5</strain>
    </source>
</reference>
<dbReference type="Pfam" id="PF00069">
    <property type="entry name" value="Pkinase"/>
    <property type="match status" value="1"/>
</dbReference>
<accession>A0AAD9NE21</accession>
<evidence type="ECO:0000256" key="3">
    <source>
        <dbReference type="ARBA" id="ARBA00004300"/>
    </source>
</evidence>
<evidence type="ECO:0000256" key="18">
    <source>
        <dbReference type="ARBA" id="ARBA00053703"/>
    </source>
</evidence>
<evidence type="ECO:0000256" key="13">
    <source>
        <dbReference type="ARBA" id="ARBA00023212"/>
    </source>
</evidence>
<dbReference type="Gene3D" id="1.10.510.10">
    <property type="entry name" value="Transferase(Phosphotransferase) domain 1"/>
    <property type="match status" value="1"/>
</dbReference>
<dbReference type="GO" id="GO:0005813">
    <property type="term" value="C:centrosome"/>
    <property type="evidence" value="ECO:0007669"/>
    <property type="project" value="UniProtKB-SubCell"/>
</dbReference>
<dbReference type="InterPro" id="IPR050117">
    <property type="entry name" value="MAPK"/>
</dbReference>
<dbReference type="FunFam" id="1.10.510.10:FF:000127">
    <property type="entry name" value="Putative cyclin-dependent kinase-like 5"/>
    <property type="match status" value="1"/>
</dbReference>
<dbReference type="SMART" id="SM00220">
    <property type="entry name" value="S_TKc"/>
    <property type="match status" value="1"/>
</dbReference>
<dbReference type="InterPro" id="IPR008271">
    <property type="entry name" value="Ser/Thr_kinase_AS"/>
</dbReference>
<evidence type="ECO:0000256" key="4">
    <source>
        <dbReference type="ARBA" id="ARBA00006485"/>
    </source>
</evidence>
<feature type="compositionally biased region" description="Low complexity" evidence="21">
    <location>
        <begin position="930"/>
        <end position="940"/>
    </location>
</feature>
<evidence type="ECO:0000256" key="2">
    <source>
        <dbReference type="ARBA" id="ARBA00004123"/>
    </source>
</evidence>
<dbReference type="Proteomes" id="UP001209878">
    <property type="component" value="Unassembled WGS sequence"/>
</dbReference>
<dbReference type="PROSITE" id="PS00108">
    <property type="entry name" value="PROTEIN_KINASE_ST"/>
    <property type="match status" value="1"/>
</dbReference>
<evidence type="ECO:0000256" key="10">
    <source>
        <dbReference type="ARBA" id="ARBA00022741"/>
    </source>
</evidence>
<keyword evidence="9" id="KW-0808">Transferase</keyword>
<dbReference type="GO" id="GO:0004693">
    <property type="term" value="F:cyclin-dependent protein serine/threonine kinase activity"/>
    <property type="evidence" value="ECO:0007669"/>
    <property type="project" value="UniProtKB-EC"/>
</dbReference>
<keyword evidence="14" id="KW-0539">Nucleus</keyword>
<comment type="catalytic activity">
    <reaction evidence="17">
        <text>L-seryl-[protein] + ATP = O-phospho-L-seryl-[protein] + ADP + H(+)</text>
        <dbReference type="Rhea" id="RHEA:17989"/>
        <dbReference type="Rhea" id="RHEA-COMP:9863"/>
        <dbReference type="Rhea" id="RHEA-COMP:11604"/>
        <dbReference type="ChEBI" id="CHEBI:15378"/>
        <dbReference type="ChEBI" id="CHEBI:29999"/>
        <dbReference type="ChEBI" id="CHEBI:30616"/>
        <dbReference type="ChEBI" id="CHEBI:83421"/>
        <dbReference type="ChEBI" id="CHEBI:456216"/>
        <dbReference type="EC" id="2.7.11.22"/>
    </reaction>
</comment>
<keyword evidence="11" id="KW-0418">Kinase</keyword>
<dbReference type="AlphaFoldDB" id="A0AAD9NE21"/>
<feature type="region of interest" description="Disordered" evidence="21">
    <location>
        <begin position="708"/>
        <end position="836"/>
    </location>
</feature>
<evidence type="ECO:0000256" key="8">
    <source>
        <dbReference type="ARBA" id="ARBA00022553"/>
    </source>
</evidence>
<feature type="compositionally biased region" description="Basic and acidic residues" evidence="21">
    <location>
        <begin position="809"/>
        <end position="822"/>
    </location>
</feature>
<name>A0AAD9NE21_RIDPI</name>
<feature type="compositionally biased region" description="Polar residues" evidence="21">
    <location>
        <begin position="510"/>
        <end position="521"/>
    </location>
</feature>
<dbReference type="InterPro" id="IPR000719">
    <property type="entry name" value="Prot_kinase_dom"/>
</dbReference>
<evidence type="ECO:0000256" key="7">
    <source>
        <dbReference type="ARBA" id="ARBA00022527"/>
    </source>
</evidence>
<comment type="function">
    <text evidence="18">Mediates phosphorylation of MECP2. May regulate ciliogenesis.</text>
</comment>
<keyword evidence="7" id="KW-0723">Serine/threonine-protein kinase</keyword>
<feature type="compositionally biased region" description="Polar residues" evidence="21">
    <location>
        <begin position="823"/>
        <end position="832"/>
    </location>
</feature>
<keyword evidence="13" id="KW-0206">Cytoskeleton</keyword>
<feature type="compositionally biased region" description="Polar residues" evidence="21">
    <location>
        <begin position="773"/>
        <end position="785"/>
    </location>
</feature>
<comment type="subcellular location">
    <subcellularLocation>
        <location evidence="1">Cytoplasm</location>
        <location evidence="1">Cytoskeleton</location>
        <location evidence="1">Cilium basal body</location>
    </subcellularLocation>
    <subcellularLocation>
        <location evidence="3">Cytoplasm</location>
        <location evidence="3">Cytoskeleton</location>
        <location evidence="3">Microtubule organizing center</location>
        <location evidence="3">Centrosome</location>
    </subcellularLocation>
    <subcellularLocation>
        <location evidence="2">Nucleus</location>
    </subcellularLocation>
</comment>
<feature type="region of interest" description="Disordered" evidence="21">
    <location>
        <begin position="432"/>
        <end position="499"/>
    </location>
</feature>
<evidence type="ECO:0000256" key="16">
    <source>
        <dbReference type="ARBA" id="ARBA00047811"/>
    </source>
</evidence>
<evidence type="ECO:0000256" key="17">
    <source>
        <dbReference type="ARBA" id="ARBA00048367"/>
    </source>
</evidence>
<dbReference type="GO" id="GO:0005634">
    <property type="term" value="C:nucleus"/>
    <property type="evidence" value="ECO:0007669"/>
    <property type="project" value="UniProtKB-SubCell"/>
</dbReference>
<feature type="region of interest" description="Disordered" evidence="21">
    <location>
        <begin position="568"/>
        <end position="598"/>
    </location>
</feature>
<gene>
    <name evidence="23" type="ORF">NP493_1315g00008</name>
</gene>
<keyword evidence="12" id="KW-0067">ATP-binding</keyword>
<proteinExistence type="inferred from homology"/>
<evidence type="ECO:0000256" key="21">
    <source>
        <dbReference type="SAM" id="MobiDB-lite"/>
    </source>
</evidence>
<evidence type="ECO:0000256" key="15">
    <source>
        <dbReference type="ARBA" id="ARBA00023273"/>
    </source>
</evidence>
<dbReference type="EMBL" id="JAODUO010001315">
    <property type="protein sequence ID" value="KAK2166555.1"/>
    <property type="molecule type" value="Genomic_DNA"/>
</dbReference>
<dbReference type="InterPro" id="IPR011009">
    <property type="entry name" value="Kinase-like_dom_sf"/>
</dbReference>
<evidence type="ECO:0000256" key="19">
    <source>
        <dbReference type="ARBA" id="ARBA00066155"/>
    </source>
</evidence>
<evidence type="ECO:0000256" key="5">
    <source>
        <dbReference type="ARBA" id="ARBA00012425"/>
    </source>
</evidence>
<evidence type="ECO:0000256" key="6">
    <source>
        <dbReference type="ARBA" id="ARBA00022490"/>
    </source>
</evidence>
<evidence type="ECO:0000259" key="22">
    <source>
        <dbReference type="PROSITE" id="PS50011"/>
    </source>
</evidence>
<comment type="caution">
    <text evidence="23">The sequence shown here is derived from an EMBL/GenBank/DDBJ whole genome shotgun (WGS) entry which is preliminary data.</text>
</comment>
<feature type="region of interest" description="Disordered" evidence="21">
    <location>
        <begin position="883"/>
        <end position="954"/>
    </location>
</feature>
<comment type="subunit">
    <text evidence="19">Interacts with MECP2.</text>
</comment>
<keyword evidence="8" id="KW-0597">Phosphoprotein</keyword>
<evidence type="ECO:0000256" key="20">
    <source>
        <dbReference type="ARBA" id="ARBA00068080"/>
    </source>
</evidence>
<dbReference type="SUPFAM" id="SSF56112">
    <property type="entry name" value="Protein kinase-like (PK-like)"/>
    <property type="match status" value="1"/>
</dbReference>